<dbReference type="SUPFAM" id="SSF47226">
    <property type="entry name" value="Histidine-containing phosphotransfer domain, HPT domain"/>
    <property type="match status" value="1"/>
</dbReference>
<proteinExistence type="predicted"/>
<dbReference type="RefSeq" id="WP_204814981.1">
    <property type="nucleotide sequence ID" value="NZ_JAAOZD010000002.1"/>
</dbReference>
<evidence type="ECO:0008006" key="3">
    <source>
        <dbReference type="Google" id="ProtNLM"/>
    </source>
</evidence>
<keyword evidence="2" id="KW-1185">Reference proteome</keyword>
<comment type="caution">
    <text evidence="1">The sequence shown here is derived from an EMBL/GenBank/DDBJ whole genome shotgun (WGS) entry which is preliminary data.</text>
</comment>
<dbReference type="EMBL" id="JAAOZD010000002">
    <property type="protein sequence ID" value="NIJ00550.1"/>
    <property type="molecule type" value="Genomic_DNA"/>
</dbReference>
<sequence>MERLRNLAEDLGDPAPALRFLNKYLSMLPNRVGRIVEAVEHGDPIETTTAVLSLRITSAMVGAVETEHQCRAIESMIRDDHFAEAASALPALQQTANRCVASRSDVISAARTSMTRRGGFFRS</sequence>
<dbReference type="Proteomes" id="UP000802392">
    <property type="component" value="Unassembled WGS sequence"/>
</dbReference>
<evidence type="ECO:0000313" key="2">
    <source>
        <dbReference type="Proteomes" id="UP000802392"/>
    </source>
</evidence>
<gene>
    <name evidence="1" type="ORF">FHR86_000863</name>
</gene>
<evidence type="ECO:0000313" key="1">
    <source>
        <dbReference type="EMBL" id="NIJ00550.1"/>
    </source>
</evidence>
<dbReference type="Gene3D" id="1.20.120.160">
    <property type="entry name" value="HPT domain"/>
    <property type="match status" value="1"/>
</dbReference>
<protein>
    <recommendedName>
        <fullName evidence="3">HPt domain-containing protein</fullName>
    </recommendedName>
</protein>
<dbReference type="InterPro" id="IPR036641">
    <property type="entry name" value="HPT_dom_sf"/>
</dbReference>
<organism evidence="1 2">
    <name type="scientific">Paenarthrobacter ilicis</name>
    <dbReference type="NCBI Taxonomy" id="43665"/>
    <lineage>
        <taxon>Bacteria</taxon>
        <taxon>Bacillati</taxon>
        <taxon>Actinomycetota</taxon>
        <taxon>Actinomycetes</taxon>
        <taxon>Micrococcales</taxon>
        <taxon>Micrococcaceae</taxon>
        <taxon>Paenarthrobacter</taxon>
    </lineage>
</organism>
<accession>A0ABX0TH69</accession>
<reference evidence="1 2" key="1">
    <citation type="submission" date="2020-03" db="EMBL/GenBank/DDBJ databases">
        <title>Genomic Encyclopedia of Type Strains, Phase III (KMG-III): the genomes of soil and plant-associated and newly described type strains.</title>
        <authorList>
            <person name="Whitman W."/>
        </authorList>
    </citation>
    <scope>NUCLEOTIDE SEQUENCE [LARGE SCALE GENOMIC DNA]</scope>
    <source>
        <strain evidence="1 2">CECT 4207</strain>
    </source>
</reference>
<name>A0ABX0TH69_9MICC</name>